<organism evidence="3 4">
    <name type="scientific">Heterodera trifolii</name>
    <dbReference type="NCBI Taxonomy" id="157864"/>
    <lineage>
        <taxon>Eukaryota</taxon>
        <taxon>Metazoa</taxon>
        <taxon>Ecdysozoa</taxon>
        <taxon>Nematoda</taxon>
        <taxon>Chromadorea</taxon>
        <taxon>Rhabditida</taxon>
        <taxon>Tylenchina</taxon>
        <taxon>Tylenchomorpha</taxon>
        <taxon>Tylenchoidea</taxon>
        <taxon>Heteroderidae</taxon>
        <taxon>Heteroderinae</taxon>
        <taxon>Heterodera</taxon>
    </lineage>
</organism>
<evidence type="ECO:0000313" key="4">
    <source>
        <dbReference type="Proteomes" id="UP001620626"/>
    </source>
</evidence>
<proteinExistence type="predicted"/>
<evidence type="ECO:0000256" key="1">
    <source>
        <dbReference type="SAM" id="Coils"/>
    </source>
</evidence>
<reference evidence="3 4" key="1">
    <citation type="submission" date="2024-10" db="EMBL/GenBank/DDBJ databases">
        <authorList>
            <person name="Kim D."/>
        </authorList>
    </citation>
    <scope>NUCLEOTIDE SEQUENCE [LARGE SCALE GENOMIC DNA]</scope>
    <source>
        <strain evidence="3">BH-2024</strain>
    </source>
</reference>
<evidence type="ECO:0000313" key="3">
    <source>
        <dbReference type="EMBL" id="KAL3118024.1"/>
    </source>
</evidence>
<dbReference type="AlphaFoldDB" id="A0ABD2LSB2"/>
<feature type="coiled-coil region" evidence="1">
    <location>
        <begin position="548"/>
        <end position="575"/>
    </location>
</feature>
<comment type="caution">
    <text evidence="3">The sequence shown here is derived from an EMBL/GenBank/DDBJ whole genome shotgun (WGS) entry which is preliminary data.</text>
</comment>
<protein>
    <submittedName>
        <fullName evidence="3">Uncharacterized protein</fullName>
    </submittedName>
</protein>
<accession>A0ABD2LSB2</accession>
<gene>
    <name evidence="3" type="ORF">niasHT_005267</name>
</gene>
<evidence type="ECO:0000256" key="2">
    <source>
        <dbReference type="SAM" id="MobiDB-lite"/>
    </source>
</evidence>
<keyword evidence="4" id="KW-1185">Reference proteome</keyword>
<keyword evidence="1" id="KW-0175">Coiled coil</keyword>
<sequence length="608" mass="66250">MFVPPPPPTGGCSTVSRKQVRFVSPLIGDCRKVSAAPSPPPPIRWPQRNRFFPKRSLNSLPNSPKRQIAFSAGRRDGTHSTSFVSRFLNAVFLRTSHSADSLLFAAPFPTRSSPSSASLSLCSSPPSASPTASTTLCPCEKCWHRQSKGRITKSDSRGTAAKSWEAHYSTGEAPLVPAVCPFSTKSPQGHSLCVLSAHGGGGGNGQRADAQVATLSMPTTAIVVYSRRPYRLPPSHSFPPPTMAKHSPKLHHPNQRQNTLEELGEFDERDFVPRSEMLRQNRLHSMDSHSDEKVKVRRMSLKEFTGLDVEEQRQQKGMPNNNSEVGGAHLPFGSPLLHPWKGGSQALGSLIDKFSTRRRSSSSAATKLAVGGRLGTTPEASVGQWEEGTSINAFDKAIECICEAMQEMAGDDQKLTEQMLQQRDEDGGGKETGRGGFGQTYQRLTNIRNRLNSTLQSVPNVSPRKVPPVEREKLILLSECRLFVGICKEMVRCPSASVCSASSSVSSADASSISSNSLRIAQNAVESVDRLTQSTEILIRKSSSIFQAQQLTTNADQLLKTLTDTLKEVEKCQKNGQSRGFDQTREVIRCSTSLAVTLVQFTQLIHGL</sequence>
<name>A0ABD2LSB2_9BILA</name>
<feature type="region of interest" description="Disordered" evidence="2">
    <location>
        <begin position="419"/>
        <end position="439"/>
    </location>
</feature>
<dbReference type="Proteomes" id="UP001620626">
    <property type="component" value="Unassembled WGS sequence"/>
</dbReference>
<feature type="compositionally biased region" description="Basic and acidic residues" evidence="2">
    <location>
        <begin position="422"/>
        <end position="433"/>
    </location>
</feature>
<dbReference type="EMBL" id="JBICBT010000300">
    <property type="protein sequence ID" value="KAL3118024.1"/>
    <property type="molecule type" value="Genomic_DNA"/>
</dbReference>